<keyword evidence="2" id="KW-1185">Reference proteome</keyword>
<sequence length="280" mass="30453">MTSIRMLAIDLDDTLLRSDLTISFRTRNAIRKAEAAGCVVVLASGRIPSAMEQFARLLGLNKRPGYLISNNGAMIQESHTGKVIYEVRINPKIALTAYDLAAAEGFPVQIYEDDIMYISRPNEFADYDQKITGLRQVVVENFRAMVGNGCYKLLIPGDPLILKPLEHILKTYIGAESTIFTSKPYFLEILPANTDKGSALAKVAEAAGISQQAVLAIGDSMNDEAMIRWAGVGVAMANGDDRIKDIAAIITDKSNDDDGVADLIERYILGKETLPKLAGA</sequence>
<dbReference type="SFLD" id="SFLDS00003">
    <property type="entry name" value="Haloacid_Dehalogenase"/>
    <property type="match status" value="1"/>
</dbReference>
<dbReference type="NCBIfam" id="TIGR01484">
    <property type="entry name" value="HAD-SF-IIB"/>
    <property type="match status" value="1"/>
</dbReference>
<dbReference type="eggNOG" id="COG0561">
    <property type="taxonomic scope" value="Bacteria"/>
</dbReference>
<dbReference type="AlphaFoldDB" id="F5YQI0"/>
<dbReference type="CDD" id="cd07516">
    <property type="entry name" value="HAD_Pase"/>
    <property type="match status" value="1"/>
</dbReference>
<dbReference type="GO" id="GO:0016791">
    <property type="term" value="F:phosphatase activity"/>
    <property type="evidence" value="ECO:0007669"/>
    <property type="project" value="TreeGrafter"/>
</dbReference>
<dbReference type="STRING" id="545694.TREPR_2756"/>
<dbReference type="SUPFAM" id="SSF56784">
    <property type="entry name" value="HAD-like"/>
    <property type="match status" value="1"/>
</dbReference>
<dbReference type="Pfam" id="PF08282">
    <property type="entry name" value="Hydrolase_3"/>
    <property type="match status" value="1"/>
</dbReference>
<reference evidence="2" key="1">
    <citation type="submission" date="2009-12" db="EMBL/GenBank/DDBJ databases">
        <title>Complete sequence of Treponema primitia strain ZAS-2.</title>
        <authorList>
            <person name="Tetu S.G."/>
            <person name="Matson E."/>
            <person name="Ren Q."/>
            <person name="Seshadri R."/>
            <person name="Elbourne L."/>
            <person name="Hassan K.A."/>
            <person name="Durkin A."/>
            <person name="Radune D."/>
            <person name="Mohamoud Y."/>
            <person name="Shay R."/>
            <person name="Jin S."/>
            <person name="Zhang X."/>
            <person name="Lucey K."/>
            <person name="Ballor N.R."/>
            <person name="Ottesen E."/>
            <person name="Rosenthal R."/>
            <person name="Allen A."/>
            <person name="Leadbetter J.R."/>
            <person name="Paulsen I.T."/>
        </authorList>
    </citation>
    <scope>NUCLEOTIDE SEQUENCE [LARGE SCALE GENOMIC DNA]</scope>
    <source>
        <strain evidence="2">ATCC BAA-887 / DSM 12427 / ZAS-2</strain>
    </source>
</reference>
<dbReference type="EMBL" id="CP001843">
    <property type="protein sequence ID" value="AEF86953.1"/>
    <property type="molecule type" value="Genomic_DNA"/>
</dbReference>
<gene>
    <name evidence="1" type="ordered locus">TREPR_2756</name>
</gene>
<dbReference type="InterPro" id="IPR000150">
    <property type="entry name" value="Cof"/>
</dbReference>
<accession>F5YQI0</accession>
<dbReference type="SFLD" id="SFLDG01140">
    <property type="entry name" value="C2.B:_Phosphomannomutase_and_P"/>
    <property type="match status" value="1"/>
</dbReference>
<dbReference type="Gene3D" id="3.40.50.1000">
    <property type="entry name" value="HAD superfamily/HAD-like"/>
    <property type="match status" value="1"/>
</dbReference>
<protein>
    <submittedName>
        <fullName evidence="1">Hydrolase</fullName>
    </submittedName>
</protein>
<dbReference type="GO" id="GO:0000287">
    <property type="term" value="F:magnesium ion binding"/>
    <property type="evidence" value="ECO:0007669"/>
    <property type="project" value="TreeGrafter"/>
</dbReference>
<reference evidence="1 2" key="2">
    <citation type="journal article" date="2011" name="ISME J.">
        <title>RNA-seq reveals cooperative metabolic interactions between two termite-gut spirochete species in co-culture.</title>
        <authorList>
            <person name="Rosenthal A.Z."/>
            <person name="Matson E.G."/>
            <person name="Eldar A."/>
            <person name="Leadbetter J.R."/>
        </authorList>
    </citation>
    <scope>NUCLEOTIDE SEQUENCE [LARGE SCALE GENOMIC DNA]</scope>
    <source>
        <strain evidence="2">ATCC BAA-887 / DSM 12427 / ZAS-2</strain>
    </source>
</reference>
<dbReference type="Proteomes" id="UP000009223">
    <property type="component" value="Chromosome"/>
</dbReference>
<dbReference type="InterPro" id="IPR036412">
    <property type="entry name" value="HAD-like_sf"/>
</dbReference>
<dbReference type="RefSeq" id="WP_015707473.1">
    <property type="nucleotide sequence ID" value="NC_015578.1"/>
</dbReference>
<organism evidence="1 2">
    <name type="scientific">Treponema primitia (strain ATCC BAA-887 / DSM 12427 / ZAS-2)</name>
    <dbReference type="NCBI Taxonomy" id="545694"/>
    <lineage>
        <taxon>Bacteria</taxon>
        <taxon>Pseudomonadati</taxon>
        <taxon>Spirochaetota</taxon>
        <taxon>Spirochaetia</taxon>
        <taxon>Spirochaetales</taxon>
        <taxon>Treponemataceae</taxon>
        <taxon>Treponema</taxon>
    </lineage>
</organism>
<dbReference type="PANTHER" id="PTHR10000">
    <property type="entry name" value="PHOSPHOSERINE PHOSPHATASE"/>
    <property type="match status" value="1"/>
</dbReference>
<dbReference type="NCBIfam" id="TIGR00099">
    <property type="entry name" value="Cof-subfamily"/>
    <property type="match status" value="1"/>
</dbReference>
<dbReference type="InterPro" id="IPR023214">
    <property type="entry name" value="HAD_sf"/>
</dbReference>
<dbReference type="GO" id="GO:0005829">
    <property type="term" value="C:cytosol"/>
    <property type="evidence" value="ECO:0007669"/>
    <property type="project" value="TreeGrafter"/>
</dbReference>
<dbReference type="PANTHER" id="PTHR10000:SF8">
    <property type="entry name" value="HAD SUPERFAMILY HYDROLASE-LIKE, TYPE 3"/>
    <property type="match status" value="1"/>
</dbReference>
<dbReference type="KEGG" id="tpi:TREPR_2756"/>
<evidence type="ECO:0000313" key="1">
    <source>
        <dbReference type="EMBL" id="AEF86953.1"/>
    </source>
</evidence>
<dbReference type="PROSITE" id="PS01229">
    <property type="entry name" value="COF_2"/>
    <property type="match status" value="1"/>
</dbReference>
<evidence type="ECO:0000313" key="2">
    <source>
        <dbReference type="Proteomes" id="UP000009223"/>
    </source>
</evidence>
<name>F5YQI0_TREPZ</name>
<dbReference type="InterPro" id="IPR006379">
    <property type="entry name" value="HAD-SF_hydro_IIB"/>
</dbReference>
<dbReference type="Gene3D" id="3.30.1240.10">
    <property type="match status" value="1"/>
</dbReference>
<proteinExistence type="predicted"/>
<dbReference type="HOGENOM" id="CLU_044146_0_1_12"/>
<keyword evidence="1" id="KW-0378">Hydrolase</keyword>